<organism evidence="7 8">
    <name type="scientific">Actinomadura pelletieri DSM 43383</name>
    <dbReference type="NCBI Taxonomy" id="1120940"/>
    <lineage>
        <taxon>Bacteria</taxon>
        <taxon>Bacillati</taxon>
        <taxon>Actinomycetota</taxon>
        <taxon>Actinomycetes</taxon>
        <taxon>Streptosporangiales</taxon>
        <taxon>Thermomonosporaceae</taxon>
        <taxon>Actinomadura</taxon>
    </lineage>
</organism>
<dbReference type="SUPFAM" id="SSF56112">
    <property type="entry name" value="Protein kinase-like (PK-like)"/>
    <property type="match status" value="1"/>
</dbReference>
<dbReference type="GO" id="GO:0004674">
    <property type="term" value="F:protein serine/threonine kinase activity"/>
    <property type="evidence" value="ECO:0007669"/>
    <property type="project" value="UniProtKB-KW"/>
</dbReference>
<name>A0A495R0K0_9ACTN</name>
<dbReference type="Gene3D" id="3.30.200.20">
    <property type="entry name" value="Phosphorylase Kinase, domain 1"/>
    <property type="match status" value="1"/>
</dbReference>
<dbReference type="SMART" id="SM00220">
    <property type="entry name" value="S_TKc"/>
    <property type="match status" value="1"/>
</dbReference>
<feature type="domain" description="Protein kinase" evidence="6">
    <location>
        <begin position="28"/>
        <end position="290"/>
    </location>
</feature>
<evidence type="ECO:0000313" key="7">
    <source>
        <dbReference type="EMBL" id="RKS79867.1"/>
    </source>
</evidence>
<dbReference type="Proteomes" id="UP000274601">
    <property type="component" value="Unassembled WGS sequence"/>
</dbReference>
<evidence type="ECO:0000256" key="5">
    <source>
        <dbReference type="PROSITE-ProRule" id="PRU10141"/>
    </source>
</evidence>
<evidence type="ECO:0000259" key="6">
    <source>
        <dbReference type="PROSITE" id="PS50011"/>
    </source>
</evidence>
<comment type="caution">
    <text evidence="7">The sequence shown here is derived from an EMBL/GenBank/DDBJ whole genome shotgun (WGS) entry which is preliminary data.</text>
</comment>
<dbReference type="Gene3D" id="1.10.510.10">
    <property type="entry name" value="Transferase(Phosphotransferase) domain 1"/>
    <property type="match status" value="1"/>
</dbReference>
<dbReference type="PANTHER" id="PTHR43289:SF34">
    <property type="entry name" value="SERINE_THREONINE-PROTEIN KINASE YBDM-RELATED"/>
    <property type="match status" value="1"/>
</dbReference>
<keyword evidence="3 7" id="KW-0418">Kinase</keyword>
<accession>A0A495R0K0</accession>
<dbReference type="PROSITE" id="PS00107">
    <property type="entry name" value="PROTEIN_KINASE_ATP"/>
    <property type="match status" value="1"/>
</dbReference>
<dbReference type="InterPro" id="IPR017441">
    <property type="entry name" value="Protein_kinase_ATP_BS"/>
</dbReference>
<sequence length="532" mass="58696">MAGPACGRGTWVDGTDLLVEDAVIAGRYQVVELLGEGAMGQVWRGEDLRLERPVAVKVLQPHLMHGSVQEQALERFAREGRAAARLTHRNIALVHDVGEHDGLPYLVLEYLHGPDLKRLLDGHPGGLPIDQVLGFGAQAAEGLAAAHAAGIVHRDIKPHNLMLTADGTVKICDFGIARLRDATSGLTGGATIGTVAYMAPEQLTGEPVDHRADLYALGATVFQLLTGRHVFTGDDVRSVIAQHLATPPPPARTLRSDAPSELENYLHVLLAKEPDQRPRDAAAVAEHLYDLWRRHTDPDHPVNAMRTRFDQAKEHGEAGRHDVAIALLQSLISDSQRVLGRDHTHTLTSRQALAHWTGKAGDPARARDQLTYLLHDHQHILGPDDIRTLTIRENLAYWTGEAGSPVGARDEFTRLLHDHERVLGPEHPFTLHVRGHFAYWTGKAGDFTAARDQFAYLLPLRARILGPDHPDTLNAANNLALWTGKAGDPAQARDQYAHLLRLHERVLGPDHPQTVKVRHSLDLWTRRAKERR</sequence>
<dbReference type="AlphaFoldDB" id="A0A495R0K0"/>
<proteinExistence type="predicted"/>
<gene>
    <name evidence="7" type="ORF">BZB76_1346</name>
</gene>
<evidence type="ECO:0000313" key="8">
    <source>
        <dbReference type="Proteomes" id="UP000274601"/>
    </source>
</evidence>
<protein>
    <submittedName>
        <fullName evidence="7">Serine/threonine protein kinase</fullName>
    </submittedName>
</protein>
<keyword evidence="7" id="KW-0723">Serine/threonine-protein kinase</keyword>
<dbReference type="GO" id="GO:0005524">
    <property type="term" value="F:ATP binding"/>
    <property type="evidence" value="ECO:0007669"/>
    <property type="project" value="UniProtKB-UniRule"/>
</dbReference>
<keyword evidence="4 5" id="KW-0067">ATP-binding</keyword>
<dbReference type="EMBL" id="RBWU01000001">
    <property type="protein sequence ID" value="RKS79867.1"/>
    <property type="molecule type" value="Genomic_DNA"/>
</dbReference>
<keyword evidence="2 5" id="KW-0547">Nucleotide-binding</keyword>
<dbReference type="InterPro" id="IPR008271">
    <property type="entry name" value="Ser/Thr_kinase_AS"/>
</dbReference>
<dbReference type="Pfam" id="PF13374">
    <property type="entry name" value="TPR_10"/>
    <property type="match status" value="3"/>
</dbReference>
<evidence type="ECO:0000256" key="3">
    <source>
        <dbReference type="ARBA" id="ARBA00022777"/>
    </source>
</evidence>
<dbReference type="PROSITE" id="PS50011">
    <property type="entry name" value="PROTEIN_KINASE_DOM"/>
    <property type="match status" value="1"/>
</dbReference>
<dbReference type="Gene3D" id="1.25.40.10">
    <property type="entry name" value="Tetratricopeptide repeat domain"/>
    <property type="match status" value="1"/>
</dbReference>
<reference evidence="7 8" key="1">
    <citation type="submission" date="2018-10" db="EMBL/GenBank/DDBJ databases">
        <title>Genomic Encyclopedia of Archaeal and Bacterial Type Strains, Phase II (KMG-II): from individual species to whole genera.</title>
        <authorList>
            <person name="Goeker M."/>
        </authorList>
    </citation>
    <scope>NUCLEOTIDE SEQUENCE [LARGE SCALE GENOMIC DNA]</scope>
    <source>
        <strain evidence="7 8">DSM 43383</strain>
    </source>
</reference>
<evidence type="ECO:0000256" key="4">
    <source>
        <dbReference type="ARBA" id="ARBA00022840"/>
    </source>
</evidence>
<dbReference type="InterPro" id="IPR011990">
    <property type="entry name" value="TPR-like_helical_dom_sf"/>
</dbReference>
<dbReference type="InterPro" id="IPR000719">
    <property type="entry name" value="Prot_kinase_dom"/>
</dbReference>
<dbReference type="InterPro" id="IPR011009">
    <property type="entry name" value="Kinase-like_dom_sf"/>
</dbReference>
<dbReference type="CDD" id="cd14014">
    <property type="entry name" value="STKc_PknB_like"/>
    <property type="match status" value="1"/>
</dbReference>
<keyword evidence="1" id="KW-0808">Transferase</keyword>
<dbReference type="PANTHER" id="PTHR43289">
    <property type="entry name" value="MITOGEN-ACTIVATED PROTEIN KINASE KINASE KINASE 20-RELATED"/>
    <property type="match status" value="1"/>
</dbReference>
<evidence type="ECO:0000256" key="1">
    <source>
        <dbReference type="ARBA" id="ARBA00022679"/>
    </source>
</evidence>
<dbReference type="Pfam" id="PF00069">
    <property type="entry name" value="Pkinase"/>
    <property type="match status" value="1"/>
</dbReference>
<dbReference type="SUPFAM" id="SSF48452">
    <property type="entry name" value="TPR-like"/>
    <property type="match status" value="1"/>
</dbReference>
<dbReference type="PROSITE" id="PS00108">
    <property type="entry name" value="PROTEIN_KINASE_ST"/>
    <property type="match status" value="1"/>
</dbReference>
<evidence type="ECO:0000256" key="2">
    <source>
        <dbReference type="ARBA" id="ARBA00022741"/>
    </source>
</evidence>
<feature type="binding site" evidence="5">
    <location>
        <position position="57"/>
    </location>
    <ligand>
        <name>ATP</name>
        <dbReference type="ChEBI" id="CHEBI:30616"/>
    </ligand>
</feature>
<keyword evidence="8" id="KW-1185">Reference proteome</keyword>